<gene>
    <name evidence="2" type="ORF">VSP0166_LOCUS7949</name>
</gene>
<protein>
    <submittedName>
        <fullName evidence="2">Uncharacterized protein</fullName>
    </submittedName>
</protein>
<name>A0A7S4I4G8_9EUKA</name>
<proteinExistence type="predicted"/>
<sequence>MKPAILPPNNLLETDVQYESIQTRITERLNKVFPEPTSNFPSITSMGDLGYGSNLQIIEESKKIAIRRKESEIKKILDEMKIQALRILPWEEDPLVADVLQLYKASKKRKLPANEDEPSRKRHKKENKEISKERSPVTSPQPIGRKNISRRMEGEPRGKTGKDFDRECARLQQEGTKMKRDTHENAKTEEEKFAGYLGAGLKYLESVFAAENAMDKYIEENNRAKVLRSRASIIRMCRDVATYFQSCRCIINNTSKVGIFYLSQSILCYRAFNLAQPNPNISDIKKGITLNKEQEEFLSSAMDLLRGNQTWEKAELRSAPMIDNPHDVDAISRLVDTVRESLHCSS</sequence>
<dbReference type="AlphaFoldDB" id="A0A7S4I4G8"/>
<organism evidence="2">
    <name type="scientific">Vannella robusta</name>
    <dbReference type="NCBI Taxonomy" id="1487602"/>
    <lineage>
        <taxon>Eukaryota</taxon>
        <taxon>Amoebozoa</taxon>
        <taxon>Discosea</taxon>
        <taxon>Flabellinia</taxon>
        <taxon>Vannellidae</taxon>
        <taxon>Vannella</taxon>
    </lineage>
</organism>
<feature type="compositionally biased region" description="Basic and acidic residues" evidence="1">
    <location>
        <begin position="126"/>
        <end position="135"/>
    </location>
</feature>
<reference evidence="2" key="1">
    <citation type="submission" date="2021-01" db="EMBL/GenBank/DDBJ databases">
        <authorList>
            <person name="Corre E."/>
            <person name="Pelletier E."/>
            <person name="Niang G."/>
            <person name="Scheremetjew M."/>
            <person name="Finn R."/>
            <person name="Kale V."/>
            <person name="Holt S."/>
            <person name="Cochrane G."/>
            <person name="Meng A."/>
            <person name="Brown T."/>
            <person name="Cohen L."/>
        </authorList>
    </citation>
    <scope>NUCLEOTIDE SEQUENCE</scope>
    <source>
        <strain evidence="2">DIVA3 518/3/11/1/6</strain>
    </source>
</reference>
<feature type="region of interest" description="Disordered" evidence="1">
    <location>
        <begin position="107"/>
        <end position="165"/>
    </location>
</feature>
<evidence type="ECO:0000313" key="2">
    <source>
        <dbReference type="EMBL" id="CAE2217982.1"/>
    </source>
</evidence>
<feature type="compositionally biased region" description="Basic and acidic residues" evidence="1">
    <location>
        <begin position="150"/>
        <end position="165"/>
    </location>
</feature>
<accession>A0A7S4I4G8</accession>
<dbReference type="EMBL" id="HBKP01011304">
    <property type="protein sequence ID" value="CAE2217982.1"/>
    <property type="molecule type" value="Transcribed_RNA"/>
</dbReference>
<evidence type="ECO:0000256" key="1">
    <source>
        <dbReference type="SAM" id="MobiDB-lite"/>
    </source>
</evidence>